<dbReference type="Proteomes" id="UP000014227">
    <property type="component" value="Chromosome I"/>
</dbReference>
<dbReference type="PANTHER" id="PTHR23090:SF9">
    <property type="entry name" value="GLUTAMINE-DEPENDENT NAD(+) SYNTHETASE"/>
    <property type="match status" value="1"/>
</dbReference>
<dbReference type="GO" id="GO:0009435">
    <property type="term" value="P:NAD+ biosynthetic process"/>
    <property type="evidence" value="ECO:0007669"/>
    <property type="project" value="UniProtKB-UniRule"/>
</dbReference>
<dbReference type="EMBL" id="HF951689">
    <property type="protein sequence ID" value="CCW36150.1"/>
    <property type="molecule type" value="Genomic_DNA"/>
</dbReference>
<comment type="subunit">
    <text evidence="8">Homodimer.</text>
</comment>
<evidence type="ECO:0000313" key="13">
    <source>
        <dbReference type="Proteomes" id="UP000014227"/>
    </source>
</evidence>
<evidence type="ECO:0000256" key="5">
    <source>
        <dbReference type="ARBA" id="ARBA00022840"/>
    </source>
</evidence>
<dbReference type="PANTHER" id="PTHR23090">
    <property type="entry name" value="NH 3 /GLUTAMINE-DEPENDENT NAD + SYNTHETASE"/>
    <property type="match status" value="1"/>
</dbReference>
<feature type="binding site" description="in other chain" evidence="8">
    <location>
        <position position="137"/>
    </location>
    <ligand>
        <name>deamido-NAD(+)</name>
        <dbReference type="ChEBI" id="CHEBI:58437"/>
        <note>ligand shared between two neighboring subunits</note>
    </ligand>
</feature>
<evidence type="ECO:0000256" key="1">
    <source>
        <dbReference type="ARBA" id="ARBA00005859"/>
    </source>
</evidence>
<keyword evidence="2 8" id="KW-0436">Ligase</keyword>
<dbReference type="InterPro" id="IPR022926">
    <property type="entry name" value="NH(3)-dep_NAD(+)_synth"/>
</dbReference>
<dbReference type="GO" id="GO:0003952">
    <property type="term" value="F:NAD+ synthase (glutamine-hydrolyzing) activity"/>
    <property type="evidence" value="ECO:0007669"/>
    <property type="project" value="InterPro"/>
</dbReference>
<dbReference type="InterPro" id="IPR014729">
    <property type="entry name" value="Rossmann-like_a/b/a_fold"/>
</dbReference>
<dbReference type="GO" id="GO:0008795">
    <property type="term" value="F:NAD+ synthase activity"/>
    <property type="evidence" value="ECO:0007669"/>
    <property type="project" value="UniProtKB-UniRule"/>
</dbReference>
<feature type="binding site" evidence="8">
    <location>
        <position position="186"/>
    </location>
    <ligand>
        <name>ATP</name>
        <dbReference type="ChEBI" id="CHEBI:30616"/>
    </ligand>
</feature>
<evidence type="ECO:0000256" key="2">
    <source>
        <dbReference type="ARBA" id="ARBA00022598"/>
    </source>
</evidence>
<feature type="binding site" evidence="8">
    <location>
        <position position="157"/>
    </location>
    <ligand>
        <name>ATP</name>
        <dbReference type="ChEBI" id="CHEBI:30616"/>
    </ligand>
</feature>
<dbReference type="KEGG" id="ccz:CCALI_02346"/>
<dbReference type="EC" id="6.3.1.5" evidence="8 10"/>
<dbReference type="PATRIC" id="fig|1303518.3.peg.2437"/>
<dbReference type="InterPro" id="IPR003694">
    <property type="entry name" value="NAD_synthase"/>
</dbReference>
<reference evidence="13" key="1">
    <citation type="submission" date="2013-03" db="EMBL/GenBank/DDBJ databases">
        <title>Genome sequence of Chthonomonas calidirosea, the first sequenced genome from the Armatimonadetes phylum (formally candidate division OP10).</title>
        <authorList>
            <person name="Lee K.C.Y."/>
            <person name="Morgan X.C."/>
            <person name="Dunfield P.F."/>
            <person name="Tamas I."/>
            <person name="Houghton K.M."/>
            <person name="Vyssotski M."/>
            <person name="Ryan J.L.J."/>
            <person name="Lagutin K."/>
            <person name="McDonald I.R."/>
            <person name="Stott M.B."/>
        </authorList>
    </citation>
    <scope>NUCLEOTIDE SEQUENCE [LARGE SCALE GENOMIC DNA]</scope>
    <source>
        <strain evidence="13">DSM 23976 / ICMP 18418 / T49</strain>
    </source>
</reference>
<proteinExistence type="inferred from homology"/>
<dbReference type="CDD" id="cd00553">
    <property type="entry name" value="NAD_synthase"/>
    <property type="match status" value="1"/>
</dbReference>
<feature type="binding site" evidence="8">
    <location>
        <begin position="55"/>
        <end position="62"/>
    </location>
    <ligand>
        <name>ATP</name>
        <dbReference type="ChEBI" id="CHEBI:30616"/>
    </ligand>
</feature>
<sequence length="291" mass="32488">MQQERQRLPIISAKPLTAESEDILQINAPLLADWLVAFLQDEIVRRRGFHQAVVGISGGVDSSLVAFLLAKALGPKNVLGIRMPYKTSSQESLEHAALVAEVTGICMETIPITDAVDGYLKYAPDADPRRRGNVMARMRMIVLFDQSQKLGTLPVGTGNKSERLLGYFTWHADDSPPINPLGDLYKTQVWQLARYVGVPEVIVNKPASADLIVGQTDEGDFGISYQKADRILYFLLRGYPPARLLEMGFTEEEVKLVKGRLDSTHWKRHLPTTAMISSTSINDYYLRPVDY</sequence>
<dbReference type="NCBIfam" id="NF010587">
    <property type="entry name" value="PRK13980.1"/>
    <property type="match status" value="1"/>
</dbReference>
<comment type="caution">
    <text evidence="8">Lacks conserved residue(s) required for the propagation of feature annotation.</text>
</comment>
<feature type="binding site" evidence="8">
    <location>
        <position position="61"/>
    </location>
    <ligand>
        <name>Mg(2+)</name>
        <dbReference type="ChEBI" id="CHEBI:18420"/>
    </ligand>
</feature>
<dbReference type="GO" id="GO:0004359">
    <property type="term" value="F:glutaminase activity"/>
    <property type="evidence" value="ECO:0007669"/>
    <property type="project" value="InterPro"/>
</dbReference>
<dbReference type="Gene3D" id="3.40.50.620">
    <property type="entry name" value="HUPs"/>
    <property type="match status" value="1"/>
</dbReference>
<evidence type="ECO:0000313" key="12">
    <source>
        <dbReference type="EMBL" id="CCW36150.1"/>
    </source>
</evidence>
<comment type="catalytic activity">
    <reaction evidence="8 10">
        <text>deamido-NAD(+) + NH4(+) + ATP = AMP + diphosphate + NAD(+) + H(+)</text>
        <dbReference type="Rhea" id="RHEA:21188"/>
        <dbReference type="ChEBI" id="CHEBI:15378"/>
        <dbReference type="ChEBI" id="CHEBI:28938"/>
        <dbReference type="ChEBI" id="CHEBI:30616"/>
        <dbReference type="ChEBI" id="CHEBI:33019"/>
        <dbReference type="ChEBI" id="CHEBI:57540"/>
        <dbReference type="ChEBI" id="CHEBI:58437"/>
        <dbReference type="ChEBI" id="CHEBI:456215"/>
        <dbReference type="EC" id="6.3.1.5"/>
    </reaction>
</comment>
<evidence type="ECO:0000256" key="4">
    <source>
        <dbReference type="ARBA" id="ARBA00022741"/>
    </source>
</evidence>
<evidence type="ECO:0000259" key="11">
    <source>
        <dbReference type="Pfam" id="PF02540"/>
    </source>
</evidence>
<dbReference type="UniPathway" id="UPA00253">
    <property type="reaction ID" value="UER00333"/>
</dbReference>
<organism evidence="12 13">
    <name type="scientific">Chthonomonas calidirosea (strain DSM 23976 / ICMP 18418 / T49)</name>
    <dbReference type="NCBI Taxonomy" id="1303518"/>
    <lineage>
        <taxon>Bacteria</taxon>
        <taxon>Bacillati</taxon>
        <taxon>Armatimonadota</taxon>
        <taxon>Chthonomonadia</taxon>
        <taxon>Chthonomonadales</taxon>
        <taxon>Chthonomonadaceae</taxon>
        <taxon>Chthonomonas</taxon>
    </lineage>
</organism>
<dbReference type="HOGENOM" id="CLU_059327_1_1_0"/>
<keyword evidence="5 8" id="KW-0067">ATP-binding</keyword>
<dbReference type="InParanoid" id="S0EZX6"/>
<dbReference type="AlphaFoldDB" id="S0EZX6"/>
<dbReference type="RefSeq" id="WP_016483669.1">
    <property type="nucleotide sequence ID" value="NC_021487.1"/>
</dbReference>
<evidence type="ECO:0000256" key="7">
    <source>
        <dbReference type="ARBA" id="ARBA00023027"/>
    </source>
</evidence>
<evidence type="ECO:0000256" key="10">
    <source>
        <dbReference type="RuleBase" id="RU003812"/>
    </source>
</evidence>
<feature type="domain" description="NAD/GMP synthase" evidence="11">
    <location>
        <begin position="35"/>
        <end position="271"/>
    </location>
</feature>
<dbReference type="Pfam" id="PF02540">
    <property type="entry name" value="NAD_synthase"/>
    <property type="match status" value="1"/>
</dbReference>
<name>S0EZX6_CHTCT</name>
<comment type="function">
    <text evidence="8">Catalyzes the ATP-dependent amidation of deamido-NAD to form NAD. Uses ammonia as a nitrogen source.</text>
</comment>
<dbReference type="SUPFAM" id="SSF52402">
    <property type="entry name" value="Adenine nucleotide alpha hydrolases-like"/>
    <property type="match status" value="1"/>
</dbReference>
<keyword evidence="4 8" id="KW-0547">Nucleotide-binding</keyword>
<dbReference type="eggNOG" id="COG0171">
    <property type="taxonomic scope" value="Bacteria"/>
</dbReference>
<accession>S0EZX6</accession>
<dbReference type="GO" id="GO:0005737">
    <property type="term" value="C:cytoplasm"/>
    <property type="evidence" value="ECO:0007669"/>
    <property type="project" value="InterPro"/>
</dbReference>
<keyword evidence="7 8" id="KW-0520">NAD</keyword>
<dbReference type="GO" id="GO:0005524">
    <property type="term" value="F:ATP binding"/>
    <property type="evidence" value="ECO:0007669"/>
    <property type="project" value="UniProtKB-UniRule"/>
</dbReference>
<dbReference type="FunCoup" id="S0EZX6">
    <property type="interactions" value="90"/>
</dbReference>
<dbReference type="OrthoDB" id="9803818at2"/>
<evidence type="ECO:0000256" key="9">
    <source>
        <dbReference type="RuleBase" id="RU003811"/>
    </source>
</evidence>
<keyword evidence="13" id="KW-1185">Reference proteome</keyword>
<dbReference type="GO" id="GO:0046872">
    <property type="term" value="F:metal ion binding"/>
    <property type="evidence" value="ECO:0007669"/>
    <property type="project" value="UniProtKB-KW"/>
</dbReference>
<feature type="binding site" evidence="8">
    <location>
        <position position="208"/>
    </location>
    <ligand>
        <name>ATP</name>
        <dbReference type="ChEBI" id="CHEBI:30616"/>
    </ligand>
</feature>
<protein>
    <recommendedName>
        <fullName evidence="8 10">NH(3)-dependent NAD(+) synthetase</fullName>
        <ecNumber evidence="8 10">6.3.1.5</ecNumber>
    </recommendedName>
</protein>
<gene>
    <name evidence="8" type="primary">nadE</name>
    <name evidence="12" type="ORF">CCALI_02346</name>
</gene>
<comment type="similarity">
    <text evidence="1 8 9">Belongs to the NAD synthetase family.</text>
</comment>
<evidence type="ECO:0000256" key="8">
    <source>
        <dbReference type="HAMAP-Rule" id="MF_00193"/>
    </source>
</evidence>
<evidence type="ECO:0000256" key="3">
    <source>
        <dbReference type="ARBA" id="ARBA00022723"/>
    </source>
</evidence>
<keyword evidence="3 8" id="KW-0479">Metal-binding</keyword>
<keyword evidence="6 8" id="KW-0460">Magnesium</keyword>
<dbReference type="HAMAP" id="MF_00193">
    <property type="entry name" value="NadE_ammonia_dep"/>
    <property type="match status" value="1"/>
</dbReference>
<dbReference type="NCBIfam" id="TIGR00552">
    <property type="entry name" value="nadE"/>
    <property type="match status" value="1"/>
</dbReference>
<dbReference type="STRING" id="454171.CP488_01750"/>
<comment type="pathway">
    <text evidence="8">Cofactor biosynthesis; NAD(+) biosynthesis; NAD(+) from deamido-NAD(+) (ammonia route): step 1/1.</text>
</comment>
<dbReference type="InterPro" id="IPR022310">
    <property type="entry name" value="NAD/GMP_synthase"/>
</dbReference>
<evidence type="ECO:0000256" key="6">
    <source>
        <dbReference type="ARBA" id="ARBA00022842"/>
    </source>
</evidence>
<feature type="binding site" evidence="8">
    <location>
        <position position="162"/>
    </location>
    <ligand>
        <name>Mg(2+)</name>
        <dbReference type="ChEBI" id="CHEBI:18420"/>
    </ligand>
</feature>